<organism evidence="11 12">
    <name type="scientific">Galdieria partita</name>
    <dbReference type="NCBI Taxonomy" id="83374"/>
    <lineage>
        <taxon>Eukaryota</taxon>
        <taxon>Rhodophyta</taxon>
        <taxon>Bangiophyceae</taxon>
        <taxon>Galdieriales</taxon>
        <taxon>Galdieriaceae</taxon>
        <taxon>Galdieria</taxon>
    </lineage>
</organism>
<evidence type="ECO:0000313" key="12">
    <source>
        <dbReference type="Proteomes" id="UP001061958"/>
    </source>
</evidence>
<dbReference type="PANTHER" id="PTHR43557">
    <property type="entry name" value="APOPTOSIS-INDUCING FACTOR 1"/>
    <property type="match status" value="1"/>
</dbReference>
<dbReference type="PANTHER" id="PTHR43557:SF2">
    <property type="entry name" value="RIESKE DOMAIN-CONTAINING PROTEIN-RELATED"/>
    <property type="match status" value="1"/>
</dbReference>
<keyword evidence="5" id="KW-0560">Oxidoreductase</keyword>
<keyword evidence="4" id="KW-0274">FAD</keyword>
<reference evidence="11" key="2">
    <citation type="submission" date="2022-01" db="EMBL/GenBank/DDBJ databases">
        <authorList>
            <person name="Hirooka S."/>
            <person name="Miyagishima S.Y."/>
        </authorList>
    </citation>
    <scope>NUCLEOTIDE SEQUENCE</scope>
    <source>
        <strain evidence="11">NBRC 102759</strain>
    </source>
</reference>
<evidence type="ECO:0000256" key="2">
    <source>
        <dbReference type="ARBA" id="ARBA00006442"/>
    </source>
</evidence>
<dbReference type="InterPro" id="IPR023753">
    <property type="entry name" value="FAD/NAD-binding_dom"/>
</dbReference>
<dbReference type="InterPro" id="IPR048618">
    <property type="entry name" value="MDHAR3-like_C"/>
</dbReference>
<evidence type="ECO:0000256" key="1">
    <source>
        <dbReference type="ARBA" id="ARBA00001974"/>
    </source>
</evidence>
<dbReference type="SUPFAM" id="SSF55424">
    <property type="entry name" value="FAD/NAD-linked reductases, dimerisation (C-terminal) domain"/>
    <property type="match status" value="1"/>
</dbReference>
<feature type="domain" description="Monodehydroascorbate reductase 3-like C-terminal" evidence="10">
    <location>
        <begin position="375"/>
        <end position="452"/>
    </location>
</feature>
<evidence type="ECO:0000256" key="8">
    <source>
        <dbReference type="SAM" id="Phobius"/>
    </source>
</evidence>
<keyword evidence="8" id="KW-0812">Transmembrane</keyword>
<dbReference type="EMBL" id="BQMJ01000004">
    <property type="protein sequence ID" value="GJQ08804.1"/>
    <property type="molecule type" value="Genomic_DNA"/>
</dbReference>
<keyword evidence="12" id="KW-1185">Reference proteome</keyword>
<feature type="transmembrane region" description="Helical" evidence="8">
    <location>
        <begin position="43"/>
        <end position="60"/>
    </location>
</feature>
<comment type="similarity">
    <text evidence="2">Belongs to the FAD-dependent oxidoreductase family.</text>
</comment>
<keyword evidence="8" id="KW-1133">Transmembrane helix</keyword>
<dbReference type="PRINTS" id="PR00368">
    <property type="entry name" value="FADPNR"/>
</dbReference>
<feature type="domain" description="FAD/NAD(P)-binding" evidence="9">
    <location>
        <begin position="41"/>
        <end position="358"/>
    </location>
</feature>
<keyword evidence="3" id="KW-0285">Flavoprotein</keyword>
<dbReference type="OrthoDB" id="432169at2759"/>
<dbReference type="SUPFAM" id="SSF51905">
    <property type="entry name" value="FAD/NAD(P)-binding domain"/>
    <property type="match status" value="1"/>
</dbReference>
<evidence type="ECO:0000256" key="4">
    <source>
        <dbReference type="ARBA" id="ARBA00022827"/>
    </source>
</evidence>
<dbReference type="InterPro" id="IPR050446">
    <property type="entry name" value="FAD-oxidoreductase/Apoptosis"/>
</dbReference>
<sequence length="465" mass="50910">MKGLTRLLSTTLAAAGIAGFYFGGKRFIWNEGKRSMAAKDYRYVIVGGGVAAGYAARAFVEKGISKGELAIISEEAVAPYERPALSKGFLIGNPPARLPGFHTCVGSGGERLSPQWYTEHGIDLLLSKSVIQVDPSTKTLKLSSGDSVRYDKLIVATGSSAVQFTDLGFSGADHRGIHYLRNIQDAEKLYDAIQAHKGKEAVVIGGGYIGMEVAAALVQNQVSCTMVFPEAHMMERLFTPEIAQFYEDFYRKQGVKILKGPSCKSFIGNENGHVTGVVLTDGTQLTSDLVIVGIGAKPNTKLLENSLKMEQRGFLVNAQLQTSDSNIFAVGDVATFPLKMYDNRLARVEHVGNARQMAMHAVDVIFGSQKAYDYLPFFYSRVFDKSWKFYGDTPKDATCLVFGEMNPKLFAVWVRGNGQVVGTFTESATPEEEKKIERIARERPVVDIAKLKACRTAEEGLNFFS</sequence>
<dbReference type="Proteomes" id="UP001061958">
    <property type="component" value="Unassembled WGS sequence"/>
</dbReference>
<dbReference type="GO" id="GO:0005737">
    <property type="term" value="C:cytoplasm"/>
    <property type="evidence" value="ECO:0007669"/>
    <property type="project" value="TreeGrafter"/>
</dbReference>
<evidence type="ECO:0000313" key="11">
    <source>
        <dbReference type="EMBL" id="GJQ08804.1"/>
    </source>
</evidence>
<dbReference type="InterPro" id="IPR016156">
    <property type="entry name" value="FAD/NAD-linked_Rdtase_dimer_sf"/>
</dbReference>
<feature type="transmembrane region" description="Helical" evidence="8">
    <location>
        <begin position="6"/>
        <end position="23"/>
    </location>
</feature>
<evidence type="ECO:0000256" key="5">
    <source>
        <dbReference type="ARBA" id="ARBA00023002"/>
    </source>
</evidence>
<dbReference type="Gene3D" id="3.50.50.60">
    <property type="entry name" value="FAD/NAD(P)-binding domain"/>
    <property type="match status" value="2"/>
</dbReference>
<evidence type="ECO:0000256" key="6">
    <source>
        <dbReference type="ARBA" id="ARBA00023027"/>
    </source>
</evidence>
<keyword evidence="6" id="KW-0520">NAD</keyword>
<comment type="caution">
    <text evidence="11">The sequence shown here is derived from an EMBL/GenBank/DDBJ whole genome shotgun (WGS) entry which is preliminary data.</text>
</comment>
<name>A0A9C7PQZ2_9RHOD</name>
<comment type="cofactor">
    <cofactor evidence="1">
        <name>FAD</name>
        <dbReference type="ChEBI" id="CHEBI:57692"/>
    </cofactor>
</comment>
<dbReference type="InterPro" id="IPR036188">
    <property type="entry name" value="FAD/NAD-bd_sf"/>
</dbReference>
<keyword evidence="8" id="KW-0472">Membrane</keyword>
<evidence type="ECO:0000256" key="3">
    <source>
        <dbReference type="ARBA" id="ARBA00022630"/>
    </source>
</evidence>
<protein>
    <recommendedName>
        <fullName evidence="7">monodehydroascorbate reductase (NADH)</fullName>
        <ecNumber evidence="7">1.6.5.4</ecNumber>
    </recommendedName>
</protein>
<accession>A0A9C7PQZ2</accession>
<proteinExistence type="inferred from homology"/>
<dbReference type="Pfam" id="PF21791">
    <property type="entry name" value="MDHAR3-like_C"/>
    <property type="match status" value="1"/>
</dbReference>
<dbReference type="AlphaFoldDB" id="A0A9C7PQZ2"/>
<gene>
    <name evidence="11" type="ORF">GpartN1_g595.t1</name>
</gene>
<evidence type="ECO:0000259" key="9">
    <source>
        <dbReference type="Pfam" id="PF07992"/>
    </source>
</evidence>
<dbReference type="EC" id="1.6.5.4" evidence="7"/>
<dbReference type="PRINTS" id="PR00469">
    <property type="entry name" value="PNDRDTASEII"/>
</dbReference>
<reference evidence="11" key="1">
    <citation type="journal article" date="2022" name="Proc. Natl. Acad. Sci. U.S.A.">
        <title>Life cycle and functional genomics of the unicellular red alga Galdieria for elucidating algal and plant evolution and industrial use.</title>
        <authorList>
            <person name="Hirooka S."/>
            <person name="Itabashi T."/>
            <person name="Ichinose T.M."/>
            <person name="Onuma R."/>
            <person name="Fujiwara T."/>
            <person name="Yamashita S."/>
            <person name="Jong L.W."/>
            <person name="Tomita R."/>
            <person name="Iwane A.H."/>
            <person name="Miyagishima S.Y."/>
        </authorList>
    </citation>
    <scope>NUCLEOTIDE SEQUENCE</scope>
    <source>
        <strain evidence="11">NBRC 102759</strain>
    </source>
</reference>
<dbReference type="Gene3D" id="3.30.390.30">
    <property type="match status" value="1"/>
</dbReference>
<evidence type="ECO:0000259" key="10">
    <source>
        <dbReference type="Pfam" id="PF21791"/>
    </source>
</evidence>
<dbReference type="GO" id="GO:0016656">
    <property type="term" value="F:monodehydroascorbate reductase (NADH) activity"/>
    <property type="evidence" value="ECO:0007669"/>
    <property type="project" value="UniProtKB-EC"/>
</dbReference>
<evidence type="ECO:0000256" key="7">
    <source>
        <dbReference type="ARBA" id="ARBA00038920"/>
    </source>
</evidence>
<dbReference type="Pfam" id="PF07992">
    <property type="entry name" value="Pyr_redox_2"/>
    <property type="match status" value="1"/>
</dbReference>